<proteinExistence type="predicted"/>
<dbReference type="EMBL" id="JAWDJW010010307">
    <property type="protein sequence ID" value="KAK3048097.1"/>
    <property type="molecule type" value="Genomic_DNA"/>
</dbReference>
<reference evidence="1" key="1">
    <citation type="submission" date="2024-09" db="EMBL/GenBank/DDBJ databases">
        <title>Black Yeasts Isolated from many extreme environments.</title>
        <authorList>
            <person name="Coleine C."/>
            <person name="Stajich J.E."/>
            <person name="Selbmann L."/>
        </authorList>
    </citation>
    <scope>NUCLEOTIDE SEQUENCE</scope>
    <source>
        <strain evidence="1">CCFEE 5737</strain>
    </source>
</reference>
<protein>
    <submittedName>
        <fullName evidence="1">Uncharacterized protein</fullName>
    </submittedName>
</protein>
<accession>A0ACC3CWK4</accession>
<dbReference type="Proteomes" id="UP001186974">
    <property type="component" value="Unassembled WGS sequence"/>
</dbReference>
<feature type="non-terminal residue" evidence="1">
    <location>
        <position position="513"/>
    </location>
</feature>
<sequence>EVVRDLEDWIASGGENELTDDDGEDEEVERSLPSSQETVQHHARSQDESERVGEQLTNRDSQHTDDDAENGRPLQNSEANSEDSAGAEEDDLSIEHQEKVLSYLDDLPDVEGTIMPPESHQKPHEPARKSSQTLSQQPTVEDYKDTPLKPRSLGSSFSASTVIYTVEAEKENMPPTPGTPPQIPPRSPKRTAAKPIGTDRIAELEAALLSAQGKIAQLTIEGEERLEAAFDEYEAQLDEQDREKDGQIGTLQEEIAELGRSGQENEAAWKTELARVEGASKQKLDELEITHAKEVQWRDERLRDAAQEAKEHTAKLGELLQRNKTQEQELQLSRRLNEELDKKLSASEEGQSDLVKDLRDQLAMRDTRIAELERMANYERIQPRHADVELSGKLSEMERSLSRLVAISEDAATRLKGEEDRHCSTRADLQAVRRQLDDANEKLSDVQNSLVVALKDADDLREQKRVLKEELEEELDSAHRENDRLQNANNDSAGHESIVRNLEFDLSVAKEDT</sequence>
<gene>
    <name evidence="1" type="ORF">LTS18_013014</name>
</gene>
<feature type="non-terminal residue" evidence="1">
    <location>
        <position position="1"/>
    </location>
</feature>
<organism evidence="1 2">
    <name type="scientific">Coniosporium uncinatum</name>
    <dbReference type="NCBI Taxonomy" id="93489"/>
    <lineage>
        <taxon>Eukaryota</taxon>
        <taxon>Fungi</taxon>
        <taxon>Dikarya</taxon>
        <taxon>Ascomycota</taxon>
        <taxon>Pezizomycotina</taxon>
        <taxon>Dothideomycetes</taxon>
        <taxon>Dothideomycetes incertae sedis</taxon>
        <taxon>Coniosporium</taxon>
    </lineage>
</organism>
<evidence type="ECO:0000313" key="1">
    <source>
        <dbReference type="EMBL" id="KAK3048097.1"/>
    </source>
</evidence>
<keyword evidence="2" id="KW-1185">Reference proteome</keyword>
<evidence type="ECO:0000313" key="2">
    <source>
        <dbReference type="Proteomes" id="UP001186974"/>
    </source>
</evidence>
<comment type="caution">
    <text evidence="1">The sequence shown here is derived from an EMBL/GenBank/DDBJ whole genome shotgun (WGS) entry which is preliminary data.</text>
</comment>
<name>A0ACC3CWK4_9PEZI</name>